<evidence type="ECO:0000256" key="3">
    <source>
        <dbReference type="ARBA" id="ARBA00022475"/>
    </source>
</evidence>
<evidence type="ECO:0000256" key="5">
    <source>
        <dbReference type="ARBA" id="ARBA00022989"/>
    </source>
</evidence>
<feature type="transmembrane region" description="Helical" evidence="7">
    <location>
        <begin position="185"/>
        <end position="207"/>
    </location>
</feature>
<evidence type="ECO:0000256" key="7">
    <source>
        <dbReference type="HAMAP-Rule" id="MF_01067"/>
    </source>
</evidence>
<evidence type="ECO:0000313" key="9">
    <source>
        <dbReference type="Proteomes" id="UP001302443"/>
    </source>
</evidence>
<sequence>MSISANSLFRDSINFFKNQLNGLFTIVLIATAISVIVYAMLIPNERMIGVLLEAQNQLLEAGNAGLQNWVLNLPEDEKNSILRVSMGLILSVALGSLVLMCGVLSYIANLSRGEAVNGTQALVSSLPKAPAMFLLLIICSLLIQLGITLMVLPGLILAIGFSLAPAILMNEKVNPFNAMGRSWKLAFANWRIAVPMILIWMATQMLVSMLLSSLQLNHIVVNGISFLINNMIAAFALIYFFRLYMLSTERSPHNFPKA</sequence>
<gene>
    <name evidence="8" type="ORF">QS795_008805</name>
</gene>
<evidence type="ECO:0000313" key="8">
    <source>
        <dbReference type="EMBL" id="WPA90600.1"/>
    </source>
</evidence>
<evidence type="ECO:0000256" key="6">
    <source>
        <dbReference type="ARBA" id="ARBA00023136"/>
    </source>
</evidence>
<proteinExistence type="inferred from homology"/>
<keyword evidence="6 7" id="KW-0472">Membrane</keyword>
<evidence type="ECO:0000256" key="4">
    <source>
        <dbReference type="ARBA" id="ARBA00022692"/>
    </source>
</evidence>
<keyword evidence="5 7" id="KW-1133">Transmembrane helix</keyword>
<keyword evidence="3 7" id="KW-1003">Cell membrane</keyword>
<dbReference type="RefSeq" id="WP_286270666.1">
    <property type="nucleotide sequence ID" value="NZ_CP135990.1"/>
</dbReference>
<evidence type="ECO:0000256" key="1">
    <source>
        <dbReference type="ARBA" id="ARBA00004429"/>
    </source>
</evidence>
<keyword evidence="9" id="KW-1185">Reference proteome</keyword>
<comment type="similarity">
    <text evidence="2 7">Belongs to the UPF0259 family.</text>
</comment>
<name>A0ABZ0MXV6_9GAMM</name>
<feature type="transmembrane region" description="Helical" evidence="7">
    <location>
        <begin position="219"/>
        <end position="241"/>
    </location>
</feature>
<dbReference type="Pfam" id="PF06790">
    <property type="entry name" value="UPF0259"/>
    <property type="match status" value="1"/>
</dbReference>
<reference evidence="8 9" key="1">
    <citation type="submission" date="2023-09" db="EMBL/GenBank/DDBJ databases">
        <title>Genomic Revisitation and Reclassification of the Genus Providencia.</title>
        <authorList>
            <person name="Dong X."/>
        </authorList>
    </citation>
    <scope>NUCLEOTIDE SEQUENCE [LARGE SCALE GENOMIC DNA]</scope>
    <source>
        <strain evidence="8 9">D4759</strain>
    </source>
</reference>
<dbReference type="EMBL" id="CP135990">
    <property type="protein sequence ID" value="WPA90600.1"/>
    <property type="molecule type" value="Genomic_DNA"/>
</dbReference>
<feature type="transmembrane region" description="Helical" evidence="7">
    <location>
        <begin position="88"/>
        <end position="111"/>
    </location>
</feature>
<dbReference type="Proteomes" id="UP001302443">
    <property type="component" value="Chromosome"/>
</dbReference>
<feature type="transmembrane region" description="Helical" evidence="7">
    <location>
        <begin position="131"/>
        <end position="164"/>
    </location>
</feature>
<protein>
    <recommendedName>
        <fullName evidence="7">UPF0259 membrane protein QS795_008805</fullName>
    </recommendedName>
</protein>
<keyword evidence="4 7" id="KW-0812">Transmembrane</keyword>
<dbReference type="HAMAP" id="MF_01067">
    <property type="entry name" value="UPF0259"/>
    <property type="match status" value="1"/>
</dbReference>
<comment type="subcellular location">
    <subcellularLocation>
        <location evidence="1">Cell inner membrane</location>
        <topology evidence="1">Multi-pass membrane protein</topology>
    </subcellularLocation>
    <subcellularLocation>
        <location evidence="7">Cell membrane</location>
        <topology evidence="7">Multi-pass membrane protein</topology>
    </subcellularLocation>
</comment>
<dbReference type="InterPro" id="IPR009627">
    <property type="entry name" value="UPF0259"/>
</dbReference>
<evidence type="ECO:0000256" key="2">
    <source>
        <dbReference type="ARBA" id="ARBA00005633"/>
    </source>
</evidence>
<organism evidence="8 9">
    <name type="scientific">Providencia zhijiangensis</name>
    <dbReference type="NCBI Taxonomy" id="3053982"/>
    <lineage>
        <taxon>Bacteria</taxon>
        <taxon>Pseudomonadati</taxon>
        <taxon>Pseudomonadota</taxon>
        <taxon>Gammaproteobacteria</taxon>
        <taxon>Enterobacterales</taxon>
        <taxon>Morganellaceae</taxon>
        <taxon>Providencia</taxon>
    </lineage>
</organism>
<feature type="transmembrane region" description="Helical" evidence="7">
    <location>
        <begin position="20"/>
        <end position="41"/>
    </location>
</feature>
<accession>A0ABZ0MXV6</accession>